<evidence type="ECO:0000313" key="1">
    <source>
        <dbReference type="EMBL" id="KAJ0111639.1"/>
    </source>
</evidence>
<gene>
    <name evidence="1" type="ORF">Patl1_01154</name>
</gene>
<evidence type="ECO:0000313" key="2">
    <source>
        <dbReference type="Proteomes" id="UP001164250"/>
    </source>
</evidence>
<sequence>MKDKIALETTIKWIQDPSKGVMGRKVESLALEAIQLVEARNGFVRCNFIVPTHLADKDGNWHAGAMATLIDSLGTATAFSFSGNVKASLDFSLSFYSTVKILEEVEIEAKVVQRKGKLTSVEVKVKRKYSGQLIALGKLWTTSSQGSKL</sequence>
<proteinExistence type="predicted"/>
<reference evidence="2" key="1">
    <citation type="journal article" date="2023" name="G3 (Bethesda)">
        <title>Genome assembly and association tests identify interacting loci associated with vigor, precocity, and sex in interspecific pistachio rootstocks.</title>
        <authorList>
            <person name="Palmer W."/>
            <person name="Jacygrad E."/>
            <person name="Sagayaradj S."/>
            <person name="Cavanaugh K."/>
            <person name="Han R."/>
            <person name="Bertier L."/>
            <person name="Beede B."/>
            <person name="Kafkas S."/>
            <person name="Golino D."/>
            <person name="Preece J."/>
            <person name="Michelmore R."/>
        </authorList>
    </citation>
    <scope>NUCLEOTIDE SEQUENCE [LARGE SCALE GENOMIC DNA]</scope>
</reference>
<organism evidence="1 2">
    <name type="scientific">Pistacia atlantica</name>
    <dbReference type="NCBI Taxonomy" id="434234"/>
    <lineage>
        <taxon>Eukaryota</taxon>
        <taxon>Viridiplantae</taxon>
        <taxon>Streptophyta</taxon>
        <taxon>Embryophyta</taxon>
        <taxon>Tracheophyta</taxon>
        <taxon>Spermatophyta</taxon>
        <taxon>Magnoliopsida</taxon>
        <taxon>eudicotyledons</taxon>
        <taxon>Gunneridae</taxon>
        <taxon>Pentapetalae</taxon>
        <taxon>rosids</taxon>
        <taxon>malvids</taxon>
        <taxon>Sapindales</taxon>
        <taxon>Anacardiaceae</taxon>
        <taxon>Pistacia</taxon>
    </lineage>
</organism>
<accession>A0ACC1C7E8</accession>
<dbReference type="EMBL" id="CM047897">
    <property type="protein sequence ID" value="KAJ0111639.1"/>
    <property type="molecule type" value="Genomic_DNA"/>
</dbReference>
<comment type="caution">
    <text evidence="1">The sequence shown here is derived from an EMBL/GenBank/DDBJ whole genome shotgun (WGS) entry which is preliminary data.</text>
</comment>
<dbReference type="Proteomes" id="UP001164250">
    <property type="component" value="Chromosome 1"/>
</dbReference>
<name>A0ACC1C7E8_9ROSI</name>
<keyword evidence="2" id="KW-1185">Reference proteome</keyword>
<protein>
    <submittedName>
        <fullName evidence="1">Uncharacterized protein</fullName>
    </submittedName>
</protein>